<dbReference type="InterPro" id="IPR015422">
    <property type="entry name" value="PyrdxlP-dep_Trfase_small"/>
</dbReference>
<reference evidence="6 7" key="1">
    <citation type="submission" date="2007-05" db="EMBL/GenBank/DDBJ databases">
        <title>Complete sequence of Geobacter uraniireducens Rf4.</title>
        <authorList>
            <consortium name="US DOE Joint Genome Institute"/>
            <person name="Copeland A."/>
            <person name="Lucas S."/>
            <person name="Lapidus A."/>
            <person name="Barry K."/>
            <person name="Detter J.C."/>
            <person name="Glavina del Rio T."/>
            <person name="Hammon N."/>
            <person name="Israni S."/>
            <person name="Dalin E."/>
            <person name="Tice H."/>
            <person name="Pitluck S."/>
            <person name="Chertkov O."/>
            <person name="Brettin T."/>
            <person name="Bruce D."/>
            <person name="Han C."/>
            <person name="Schmutz J."/>
            <person name="Larimer F."/>
            <person name="Land M."/>
            <person name="Hauser L."/>
            <person name="Kyrpides N."/>
            <person name="Mikhailova N."/>
            <person name="Shelobolina E."/>
            <person name="Aklujkar M."/>
            <person name="Lovley D."/>
            <person name="Richardson P."/>
        </authorList>
    </citation>
    <scope>NUCLEOTIDE SEQUENCE [LARGE SCALE GENOMIC DNA]</scope>
    <source>
        <strain evidence="6 7">Rf4</strain>
    </source>
</reference>
<dbReference type="SUPFAM" id="SSF53383">
    <property type="entry name" value="PLP-dependent transferases"/>
    <property type="match status" value="1"/>
</dbReference>
<keyword evidence="1 4" id="KW-0663">Pyridoxal phosphate</keyword>
<dbReference type="InterPro" id="IPR015421">
    <property type="entry name" value="PyrdxlP-dep_Trfase_major"/>
</dbReference>
<dbReference type="InterPro" id="IPR000653">
    <property type="entry name" value="DegT/StrS_aminotransferase"/>
</dbReference>
<name>A5G9F1_GEOUR</name>
<sequence length="391" mass="43420">MKKIGNRGECSDQAPVRYWDYLDDYRRNREEILALVDEVFASGRLILGSRVAAFEEHFAAFCGSRFGVGVNSGTDAIFLALKALDIGPGAEVITVANTAVPTVAAIRATGAMPVFVDVEADTFLMDVTRVEETVTSRTRCVLPVHLYGQPVDMEPLLDVARRRGVEVVEDCAQAAGAVYRGGRVGSFGAVGAFSFYPTKVLGGFGDGGMAVTKREDLHHRLRRLRFYGMDGGYYSEEEGYNSRLDELQAALLDFRLPALDEEITRRKNIAAIYTGGLEGVGDIALPLVQSDRNHQYYLYTIRTGRRDELKNYLEGCGIETRINYPTPIHHMRGYRFLGYRQGSLPVTERLAEEILSLPMYPDLLAEEAGRVVEAIRSFFRNQPLSGKKDHG</sequence>
<evidence type="ECO:0000256" key="2">
    <source>
        <dbReference type="ARBA" id="ARBA00037999"/>
    </source>
</evidence>
<dbReference type="Gene3D" id="3.40.640.10">
    <property type="entry name" value="Type I PLP-dependent aspartate aminotransferase-like (Major domain)"/>
    <property type="match status" value="1"/>
</dbReference>
<evidence type="ECO:0000256" key="4">
    <source>
        <dbReference type="PIRSR" id="PIRSR000390-2"/>
    </source>
</evidence>
<keyword evidence="6" id="KW-0032">Aminotransferase</keyword>
<dbReference type="GO" id="GO:0030170">
    <property type="term" value="F:pyridoxal phosphate binding"/>
    <property type="evidence" value="ECO:0007669"/>
    <property type="project" value="TreeGrafter"/>
</dbReference>
<evidence type="ECO:0000256" key="5">
    <source>
        <dbReference type="RuleBase" id="RU004508"/>
    </source>
</evidence>
<organism evidence="6 7">
    <name type="scientific">Geotalea uraniireducens (strain Rf4)</name>
    <name type="common">Geobacter uraniireducens</name>
    <dbReference type="NCBI Taxonomy" id="351605"/>
    <lineage>
        <taxon>Bacteria</taxon>
        <taxon>Pseudomonadati</taxon>
        <taxon>Thermodesulfobacteriota</taxon>
        <taxon>Desulfuromonadia</taxon>
        <taxon>Geobacterales</taxon>
        <taxon>Geobacteraceae</taxon>
        <taxon>Geotalea</taxon>
    </lineage>
</organism>
<protein>
    <submittedName>
        <fullName evidence="6">Glutamine--scyllo-inositol transaminase</fullName>
        <ecNumber evidence="6">2.6.1.50</ecNumber>
    </submittedName>
</protein>
<dbReference type="PIRSF" id="PIRSF000390">
    <property type="entry name" value="PLP_StrS"/>
    <property type="match status" value="1"/>
</dbReference>
<evidence type="ECO:0000313" key="7">
    <source>
        <dbReference type="Proteomes" id="UP000006695"/>
    </source>
</evidence>
<dbReference type="GO" id="GO:0000271">
    <property type="term" value="P:polysaccharide biosynthetic process"/>
    <property type="evidence" value="ECO:0007669"/>
    <property type="project" value="TreeGrafter"/>
</dbReference>
<dbReference type="OrthoDB" id="9810913at2"/>
<accession>A5G9F1</accession>
<dbReference type="InterPro" id="IPR015424">
    <property type="entry name" value="PyrdxlP-dep_Trfase"/>
</dbReference>
<dbReference type="STRING" id="351605.Gura_4276"/>
<dbReference type="EMBL" id="CP000698">
    <property type="protein sequence ID" value="ABQ28419.1"/>
    <property type="molecule type" value="Genomic_DNA"/>
</dbReference>
<keyword evidence="6" id="KW-0808">Transferase</keyword>
<feature type="active site" description="Proton acceptor" evidence="3">
    <location>
        <position position="199"/>
    </location>
</feature>
<dbReference type="AlphaFoldDB" id="A5G9F1"/>
<evidence type="ECO:0000313" key="6">
    <source>
        <dbReference type="EMBL" id="ABQ28419.1"/>
    </source>
</evidence>
<dbReference type="HOGENOM" id="CLU_033332_6_0_7"/>
<gene>
    <name evidence="6" type="ordered locus">Gura_4276</name>
</gene>
<dbReference type="EC" id="2.6.1.50" evidence="6"/>
<dbReference type="Pfam" id="PF01041">
    <property type="entry name" value="DegT_DnrJ_EryC1"/>
    <property type="match status" value="1"/>
</dbReference>
<dbReference type="Gene3D" id="3.90.1150.10">
    <property type="entry name" value="Aspartate Aminotransferase, domain 1"/>
    <property type="match status" value="1"/>
</dbReference>
<dbReference type="KEGG" id="gur:Gura_4276"/>
<evidence type="ECO:0000256" key="1">
    <source>
        <dbReference type="ARBA" id="ARBA00022898"/>
    </source>
</evidence>
<keyword evidence="7" id="KW-1185">Reference proteome</keyword>
<proteinExistence type="inferred from homology"/>
<dbReference type="PANTHER" id="PTHR30244:SF36">
    <property type="entry name" value="3-OXO-GLUCOSE-6-PHOSPHATE:GLUTAMATE AMINOTRANSFERASE"/>
    <property type="match status" value="1"/>
</dbReference>
<dbReference type="RefSeq" id="WP_011941049.1">
    <property type="nucleotide sequence ID" value="NC_009483.1"/>
</dbReference>
<comment type="similarity">
    <text evidence="2 5">Belongs to the DegT/DnrJ/EryC1 family.</text>
</comment>
<dbReference type="Proteomes" id="UP000006695">
    <property type="component" value="Chromosome"/>
</dbReference>
<feature type="modified residue" description="N6-(pyridoxal phosphate)lysine" evidence="4">
    <location>
        <position position="199"/>
    </location>
</feature>
<evidence type="ECO:0000256" key="3">
    <source>
        <dbReference type="PIRSR" id="PIRSR000390-1"/>
    </source>
</evidence>
<dbReference type="GO" id="GO:0047310">
    <property type="term" value="F:glutamine-scyllo-inositol transaminase activity"/>
    <property type="evidence" value="ECO:0007669"/>
    <property type="project" value="UniProtKB-EC"/>
</dbReference>
<dbReference type="PANTHER" id="PTHR30244">
    <property type="entry name" value="TRANSAMINASE"/>
    <property type="match status" value="1"/>
</dbReference>
<dbReference type="CDD" id="cd00616">
    <property type="entry name" value="AHBA_syn"/>
    <property type="match status" value="1"/>
</dbReference>